<organism evidence="1 2">
    <name type="scientific">Actinomycetospora flava</name>
    <dbReference type="NCBI Taxonomy" id="3129232"/>
    <lineage>
        <taxon>Bacteria</taxon>
        <taxon>Bacillati</taxon>
        <taxon>Actinomycetota</taxon>
        <taxon>Actinomycetes</taxon>
        <taxon>Pseudonocardiales</taxon>
        <taxon>Pseudonocardiaceae</taxon>
        <taxon>Actinomycetospora</taxon>
    </lineage>
</organism>
<reference evidence="1 2" key="1">
    <citation type="submission" date="2024-03" db="EMBL/GenBank/DDBJ databases">
        <title>Actinomycetospora sp. OC33-EN07, a novel actinomycete isolated from wild orchid (Aerides multiflora).</title>
        <authorList>
            <person name="Suriyachadkun C."/>
        </authorList>
    </citation>
    <scope>NUCLEOTIDE SEQUENCE [LARGE SCALE GENOMIC DNA]</scope>
    <source>
        <strain evidence="1 2">OC33-EN07</strain>
    </source>
</reference>
<gene>
    <name evidence="1" type="ORF">WCD58_18820</name>
</gene>
<dbReference type="EMBL" id="JBBEGM010000007">
    <property type="protein sequence ID" value="MEJ2863228.1"/>
    <property type="molecule type" value="Genomic_DNA"/>
</dbReference>
<keyword evidence="2" id="KW-1185">Reference proteome</keyword>
<proteinExistence type="predicted"/>
<accession>A0ABU8M9V7</accession>
<dbReference type="Proteomes" id="UP001369736">
    <property type="component" value="Unassembled WGS sequence"/>
</dbReference>
<evidence type="ECO:0000313" key="2">
    <source>
        <dbReference type="Proteomes" id="UP001369736"/>
    </source>
</evidence>
<sequence length="44" mass="4909">MQLATATRDAFEHAIRALMELEYTVSWDRDEVEPAATPSMAGLL</sequence>
<dbReference type="RefSeq" id="WP_337704586.1">
    <property type="nucleotide sequence ID" value="NZ_JBBEGM010000007.1"/>
</dbReference>
<comment type="caution">
    <text evidence="1">The sequence shown here is derived from an EMBL/GenBank/DDBJ whole genome shotgun (WGS) entry which is preliminary data.</text>
</comment>
<evidence type="ECO:0000313" key="1">
    <source>
        <dbReference type="EMBL" id="MEJ2863228.1"/>
    </source>
</evidence>
<name>A0ABU8M9V7_9PSEU</name>
<protein>
    <submittedName>
        <fullName evidence="1">Uncharacterized protein</fullName>
    </submittedName>
</protein>